<dbReference type="Proteomes" id="UP001153269">
    <property type="component" value="Unassembled WGS sequence"/>
</dbReference>
<evidence type="ECO:0000313" key="1">
    <source>
        <dbReference type="EMBL" id="CAB1424785.1"/>
    </source>
</evidence>
<sequence length="111" mass="12707">MLAELRVDLLTKLNSLAVCLKQSRVHGQPLFCLAFWWMFLGDVLFQTKDAVIRAAHYCVAGRETGRKEPRENLLRKYGTFVQGLWVAPNSPLTCQLYPQNAAKPPRPKRHD</sequence>
<accession>A0A9N7YAX1</accession>
<evidence type="ECO:0000313" key="2">
    <source>
        <dbReference type="Proteomes" id="UP001153269"/>
    </source>
</evidence>
<keyword evidence="2" id="KW-1185">Reference proteome</keyword>
<proteinExistence type="predicted"/>
<name>A0A9N7YAX1_PLEPL</name>
<comment type="caution">
    <text evidence="1">The sequence shown here is derived from an EMBL/GenBank/DDBJ whole genome shotgun (WGS) entry which is preliminary data.</text>
</comment>
<reference evidence="1" key="1">
    <citation type="submission" date="2020-03" db="EMBL/GenBank/DDBJ databases">
        <authorList>
            <person name="Weist P."/>
        </authorList>
    </citation>
    <scope>NUCLEOTIDE SEQUENCE</scope>
</reference>
<dbReference type="EMBL" id="CADEAL010000755">
    <property type="protein sequence ID" value="CAB1424785.1"/>
    <property type="molecule type" value="Genomic_DNA"/>
</dbReference>
<organism evidence="1 2">
    <name type="scientific">Pleuronectes platessa</name>
    <name type="common">European plaice</name>
    <dbReference type="NCBI Taxonomy" id="8262"/>
    <lineage>
        <taxon>Eukaryota</taxon>
        <taxon>Metazoa</taxon>
        <taxon>Chordata</taxon>
        <taxon>Craniata</taxon>
        <taxon>Vertebrata</taxon>
        <taxon>Euteleostomi</taxon>
        <taxon>Actinopterygii</taxon>
        <taxon>Neopterygii</taxon>
        <taxon>Teleostei</taxon>
        <taxon>Neoteleostei</taxon>
        <taxon>Acanthomorphata</taxon>
        <taxon>Carangaria</taxon>
        <taxon>Pleuronectiformes</taxon>
        <taxon>Pleuronectoidei</taxon>
        <taxon>Pleuronectidae</taxon>
        <taxon>Pleuronectes</taxon>
    </lineage>
</organism>
<dbReference type="AlphaFoldDB" id="A0A9N7YAX1"/>
<protein>
    <submittedName>
        <fullName evidence="1">Uncharacterized protein</fullName>
    </submittedName>
</protein>
<gene>
    <name evidence="1" type="ORF">PLEPLA_LOCUS12713</name>
</gene>